<name>A0A482MLZ3_9CAUD</name>
<dbReference type="Proteomes" id="UP000301424">
    <property type="component" value="Segment"/>
</dbReference>
<evidence type="ECO:0000313" key="1">
    <source>
        <dbReference type="EMBL" id="QBQ74526.1"/>
    </source>
</evidence>
<gene>
    <name evidence="1" type="ORF">BcepSauron_146</name>
</gene>
<sequence length="137" mass="15320">MRIDTPVLDSIRKKARERVTEMNSELRAFHTAWREALIQKGMTVLYSTIGGVVADSVYKDKVDGEYVLFDDTKNGAALVISVDDKTLTYKAKLTVETKGVLSSTLHVDHASRELDAAIGLARQAYEAHCHLYRHGKQ</sequence>
<accession>A0A482MLZ3</accession>
<reference evidence="1 2" key="1">
    <citation type="submission" date="2019-02" db="EMBL/GenBank/DDBJ databases">
        <title>Complete genome sequence of Burkholderia cenocepacia phage BcepSauron.</title>
        <authorList>
            <person name="Park K."/>
            <person name="Gonzalez C."/>
            <person name="Liu M."/>
            <person name="Gill J."/>
        </authorList>
    </citation>
    <scope>NUCLEOTIDE SEQUENCE [LARGE SCALE GENOMIC DNA]</scope>
</reference>
<keyword evidence="2" id="KW-1185">Reference proteome</keyword>
<protein>
    <submittedName>
        <fullName evidence="1">Uncharacterized protein</fullName>
    </submittedName>
</protein>
<evidence type="ECO:0000313" key="2">
    <source>
        <dbReference type="Proteomes" id="UP000301424"/>
    </source>
</evidence>
<proteinExistence type="predicted"/>
<dbReference type="EMBL" id="MK552141">
    <property type="protein sequence ID" value="QBQ74526.1"/>
    <property type="molecule type" value="Genomic_DNA"/>
</dbReference>
<organism evidence="1 2">
    <name type="scientific">Burkholderia phage BcepSauron</name>
    <dbReference type="NCBI Taxonomy" id="2530033"/>
    <lineage>
        <taxon>Viruses</taxon>
        <taxon>Duplodnaviria</taxon>
        <taxon>Heunggongvirae</taxon>
        <taxon>Uroviricota</taxon>
        <taxon>Caudoviricetes</taxon>
        <taxon>Sarumanvirus</taxon>
        <taxon>Sarumanvirus bcepsauron</taxon>
    </lineage>
</organism>